<dbReference type="EMBL" id="AZBU02000003">
    <property type="protein sequence ID" value="TKR88928.1"/>
    <property type="molecule type" value="Genomic_DNA"/>
</dbReference>
<name>A0A4U5NZ74_STECR</name>
<evidence type="ECO:0000313" key="1">
    <source>
        <dbReference type="EMBL" id="TKR88928.1"/>
    </source>
</evidence>
<reference evidence="1 2" key="1">
    <citation type="journal article" date="2015" name="Genome Biol.">
        <title>Comparative genomics of Steinernema reveals deeply conserved gene regulatory networks.</title>
        <authorList>
            <person name="Dillman A.R."/>
            <person name="Macchietto M."/>
            <person name="Porter C.F."/>
            <person name="Rogers A."/>
            <person name="Williams B."/>
            <person name="Antoshechkin I."/>
            <person name="Lee M.M."/>
            <person name="Goodwin Z."/>
            <person name="Lu X."/>
            <person name="Lewis E.E."/>
            <person name="Goodrich-Blair H."/>
            <person name="Stock S.P."/>
            <person name="Adams B.J."/>
            <person name="Sternberg P.W."/>
            <person name="Mortazavi A."/>
        </authorList>
    </citation>
    <scope>NUCLEOTIDE SEQUENCE [LARGE SCALE GENOMIC DNA]</scope>
    <source>
        <strain evidence="1 2">ALL</strain>
    </source>
</reference>
<proteinExistence type="predicted"/>
<dbReference type="AlphaFoldDB" id="A0A4U5NZ74"/>
<gene>
    <name evidence="1" type="ORF">L596_013096</name>
</gene>
<comment type="caution">
    <text evidence="1">The sequence shown here is derived from an EMBL/GenBank/DDBJ whole genome shotgun (WGS) entry which is preliminary data.</text>
</comment>
<dbReference type="OrthoDB" id="5777131at2759"/>
<dbReference type="Proteomes" id="UP000298663">
    <property type="component" value="Unassembled WGS sequence"/>
</dbReference>
<sequence length="96" mass="11080">MQLAAYVGAVNADPNYARLGPIKKAAVVLMYESKRPAEIRIFRRRRATEALERVARRLPQVLLHNEDFRRQIREHGGLRLQPGAEGFGYEEDFRDS</sequence>
<protein>
    <submittedName>
        <fullName evidence="1">Uncharacterized protein</fullName>
    </submittedName>
</protein>
<organism evidence="1 2">
    <name type="scientific">Steinernema carpocapsae</name>
    <name type="common">Entomopathogenic nematode</name>
    <dbReference type="NCBI Taxonomy" id="34508"/>
    <lineage>
        <taxon>Eukaryota</taxon>
        <taxon>Metazoa</taxon>
        <taxon>Ecdysozoa</taxon>
        <taxon>Nematoda</taxon>
        <taxon>Chromadorea</taxon>
        <taxon>Rhabditida</taxon>
        <taxon>Tylenchina</taxon>
        <taxon>Panagrolaimomorpha</taxon>
        <taxon>Strongyloidoidea</taxon>
        <taxon>Steinernematidae</taxon>
        <taxon>Steinernema</taxon>
    </lineage>
</organism>
<reference evidence="1 2" key="2">
    <citation type="journal article" date="2019" name="G3 (Bethesda)">
        <title>Hybrid Assembly of the Genome of the Entomopathogenic Nematode Steinernema carpocapsae Identifies the X-Chromosome.</title>
        <authorList>
            <person name="Serra L."/>
            <person name="Macchietto M."/>
            <person name="Macias-Munoz A."/>
            <person name="McGill C.J."/>
            <person name="Rodriguez I.M."/>
            <person name="Rodriguez B."/>
            <person name="Murad R."/>
            <person name="Mortazavi A."/>
        </authorList>
    </citation>
    <scope>NUCLEOTIDE SEQUENCE [LARGE SCALE GENOMIC DNA]</scope>
    <source>
        <strain evidence="1 2">ALL</strain>
    </source>
</reference>
<evidence type="ECO:0000313" key="2">
    <source>
        <dbReference type="Proteomes" id="UP000298663"/>
    </source>
</evidence>
<accession>A0A4U5NZ74</accession>
<keyword evidence="2" id="KW-1185">Reference proteome</keyword>